<reference evidence="3 4" key="1">
    <citation type="journal article" date="2019" name="Sci. Rep.">
        <title>A multi-omics analysis of the grapevine pathogen Lasiodiplodia theobromae reveals that temperature affects the expression of virulence- and pathogenicity-related genes.</title>
        <authorList>
            <person name="Felix C."/>
            <person name="Meneses R."/>
            <person name="Goncalves M.F.M."/>
            <person name="Tilleman L."/>
            <person name="Duarte A.S."/>
            <person name="Jorrin-Novo J.V."/>
            <person name="Van de Peer Y."/>
            <person name="Deforce D."/>
            <person name="Van Nieuwerburgh F."/>
            <person name="Esteves A.C."/>
            <person name="Alves A."/>
        </authorList>
    </citation>
    <scope>NUCLEOTIDE SEQUENCE [LARGE SCALE GENOMIC DNA]</scope>
    <source>
        <strain evidence="3 4">LA-SOL3</strain>
    </source>
</reference>
<evidence type="ECO:0000256" key="1">
    <source>
        <dbReference type="ARBA" id="ARBA00022801"/>
    </source>
</evidence>
<dbReference type="PANTHER" id="PTHR48081">
    <property type="entry name" value="AB HYDROLASE SUPERFAMILY PROTEIN C4A8.06C"/>
    <property type="match status" value="1"/>
</dbReference>
<dbReference type="InterPro" id="IPR029058">
    <property type="entry name" value="AB_hydrolase_fold"/>
</dbReference>
<keyword evidence="4" id="KW-1185">Reference proteome</keyword>
<dbReference type="OrthoDB" id="408631at2759"/>
<evidence type="ECO:0000313" key="3">
    <source>
        <dbReference type="EMBL" id="KAB2570006.1"/>
    </source>
</evidence>
<dbReference type="SUPFAM" id="SSF53474">
    <property type="entry name" value="alpha/beta-Hydrolases"/>
    <property type="match status" value="1"/>
</dbReference>
<dbReference type="Gene3D" id="3.40.50.1820">
    <property type="entry name" value="alpha/beta hydrolase"/>
    <property type="match status" value="1"/>
</dbReference>
<dbReference type="EMBL" id="VCHE01000156">
    <property type="protein sequence ID" value="KAB2570006.1"/>
    <property type="molecule type" value="Genomic_DNA"/>
</dbReference>
<evidence type="ECO:0000259" key="2">
    <source>
        <dbReference type="Pfam" id="PF07859"/>
    </source>
</evidence>
<accession>A0A5N5CXH1</accession>
<dbReference type="AlphaFoldDB" id="A0A5N5CXH1"/>
<comment type="caution">
    <text evidence="3">The sequence shown here is derived from an EMBL/GenBank/DDBJ whole genome shotgun (WGS) entry which is preliminary data.</text>
</comment>
<feature type="domain" description="Alpha/beta hydrolase fold-3" evidence="2">
    <location>
        <begin position="100"/>
        <end position="318"/>
    </location>
</feature>
<dbReference type="GO" id="GO:0016787">
    <property type="term" value="F:hydrolase activity"/>
    <property type="evidence" value="ECO:0007669"/>
    <property type="project" value="UniProtKB-KW"/>
</dbReference>
<name>A0A5N5CXH1_9PEZI</name>
<dbReference type="Pfam" id="PF07859">
    <property type="entry name" value="Abhydrolase_3"/>
    <property type="match status" value="1"/>
</dbReference>
<keyword evidence="1" id="KW-0378">Hydrolase</keyword>
<dbReference type="PANTHER" id="PTHR48081:SF8">
    <property type="entry name" value="ALPHA_BETA HYDROLASE FOLD-3 DOMAIN-CONTAINING PROTEIN-RELATED"/>
    <property type="match status" value="1"/>
</dbReference>
<dbReference type="Proteomes" id="UP000325902">
    <property type="component" value="Unassembled WGS sequence"/>
</dbReference>
<dbReference type="InterPro" id="IPR050300">
    <property type="entry name" value="GDXG_lipolytic_enzyme"/>
</dbReference>
<sequence>MTDIKWTDLSTPDPEFQAFLDSVGGKLPSLSDAGSAPPPMAALRATIASADKPVVPGVTAPASMDGVEKSRITIPVRDGASIAAALYRPATKPEAGSPLVVAFHGGGWCLGVPEMEEVNCVNAVQKYGAVAISVDYRLAPEHPFPTAINDSWDALKWIATNATSPAINADPATAGFVVHGESAGGNIAVVLALLARDEGLSPPLTGVSASIPAVLAAEVVPERFKAEYKSYEQNKNAPGLDAGALGFFAANYNPDKSSPLFSPFNWPTGHKGLPPFFIQACGLDPLRDDALLFERLLRTEAGVKTKLVVYPGLPHSFWGFFPHLEASKKAVGKVVEGFGWLLGKA</sequence>
<organism evidence="3 4">
    <name type="scientific">Lasiodiplodia theobromae</name>
    <dbReference type="NCBI Taxonomy" id="45133"/>
    <lineage>
        <taxon>Eukaryota</taxon>
        <taxon>Fungi</taxon>
        <taxon>Dikarya</taxon>
        <taxon>Ascomycota</taxon>
        <taxon>Pezizomycotina</taxon>
        <taxon>Dothideomycetes</taxon>
        <taxon>Dothideomycetes incertae sedis</taxon>
        <taxon>Botryosphaeriales</taxon>
        <taxon>Botryosphaeriaceae</taxon>
        <taxon>Lasiodiplodia</taxon>
    </lineage>
</organism>
<proteinExistence type="predicted"/>
<dbReference type="InterPro" id="IPR013094">
    <property type="entry name" value="AB_hydrolase_3"/>
</dbReference>
<protein>
    <recommendedName>
        <fullName evidence="2">Alpha/beta hydrolase fold-3 domain-containing protein</fullName>
    </recommendedName>
</protein>
<gene>
    <name evidence="3" type="ORF">DBV05_g11330</name>
</gene>
<evidence type="ECO:0000313" key="4">
    <source>
        <dbReference type="Proteomes" id="UP000325902"/>
    </source>
</evidence>